<comment type="caution">
    <text evidence="6">The sequence shown here is derived from an EMBL/GenBank/DDBJ whole genome shotgun (WGS) entry which is preliminary data.</text>
</comment>
<dbReference type="OrthoDB" id="2729535at2"/>
<feature type="transmembrane region" description="Helical" evidence="5">
    <location>
        <begin position="193"/>
        <end position="217"/>
    </location>
</feature>
<dbReference type="PANTHER" id="PTHR43427">
    <property type="entry name" value="CHLORIDE CHANNEL PROTEIN CLC-E"/>
    <property type="match status" value="1"/>
</dbReference>
<dbReference type="InterPro" id="IPR050368">
    <property type="entry name" value="ClC-type_chloride_channel"/>
</dbReference>
<feature type="transmembrane region" description="Helical" evidence="5">
    <location>
        <begin position="153"/>
        <end position="181"/>
    </location>
</feature>
<dbReference type="Proteomes" id="UP000320235">
    <property type="component" value="Unassembled WGS sequence"/>
</dbReference>
<dbReference type="Pfam" id="PF00654">
    <property type="entry name" value="Voltage_CLC"/>
    <property type="match status" value="1"/>
</dbReference>
<keyword evidence="7" id="KW-1185">Reference proteome</keyword>
<feature type="transmembrane region" description="Helical" evidence="5">
    <location>
        <begin position="358"/>
        <end position="384"/>
    </location>
</feature>
<dbReference type="SUPFAM" id="SSF81340">
    <property type="entry name" value="Clc chloride channel"/>
    <property type="match status" value="1"/>
</dbReference>
<evidence type="ECO:0000313" key="7">
    <source>
        <dbReference type="Proteomes" id="UP000320235"/>
    </source>
</evidence>
<protein>
    <submittedName>
        <fullName evidence="6">H+/Cl-antiporter ClcA</fullName>
    </submittedName>
</protein>
<dbReference type="InterPro" id="IPR014743">
    <property type="entry name" value="Cl-channel_core"/>
</dbReference>
<dbReference type="GO" id="GO:0015108">
    <property type="term" value="F:chloride transmembrane transporter activity"/>
    <property type="evidence" value="ECO:0007669"/>
    <property type="project" value="InterPro"/>
</dbReference>
<sequence length="424" mass="42559">MPSTSAAASPSVKSLLIMSVPAVLIGVASAVMLWLLDTVSGWLQDVLWTTMPAWFGATEATPWWIFTVLTLTGLLVGVVVWLVPGHAGPDSATTSLVDAPPPLTTLPSILLAVVIGLAGGVSLGPENPIIAVNAGIAVAAMARFSTAVPPTLVVMLASSATIGALFGTPVAAALVFTGAVAAAKGGGELWDKLFLPVAAAGAGAVTMHLLGGSSISFQMTPIGQADGLMLLEGVLVAAVSAAVGIAAAWALPLAHRLFHALRHPVLISFAGGVVLGVLGIVGGPMTLFKGLDQTAMLITDPGDYTAGQLALFAGVKVVALVVAAAAGFRGGRIFPAVFVGVALGLLAHALLPGIPISLAVACGTLGIVLVATRDGWIAIFVGAALVSDPIVLPMLCLIVLPIWLVVMKAPELIVTKRAVATPAT</sequence>
<accession>A0A543FLS9</accession>
<feature type="transmembrane region" description="Helical" evidence="5">
    <location>
        <begin position="390"/>
        <end position="407"/>
    </location>
</feature>
<organism evidence="6 7">
    <name type="scientific">Microbacterium kyungheense</name>
    <dbReference type="NCBI Taxonomy" id="1263636"/>
    <lineage>
        <taxon>Bacteria</taxon>
        <taxon>Bacillati</taxon>
        <taxon>Actinomycetota</taxon>
        <taxon>Actinomycetes</taxon>
        <taxon>Micrococcales</taxon>
        <taxon>Microbacteriaceae</taxon>
        <taxon>Microbacterium</taxon>
    </lineage>
</organism>
<name>A0A543FLS9_9MICO</name>
<feature type="transmembrane region" description="Helical" evidence="5">
    <location>
        <begin position="263"/>
        <end position="288"/>
    </location>
</feature>
<keyword evidence="3 5" id="KW-1133">Transmembrane helix</keyword>
<evidence type="ECO:0000256" key="5">
    <source>
        <dbReference type="SAM" id="Phobius"/>
    </source>
</evidence>
<evidence type="ECO:0000256" key="2">
    <source>
        <dbReference type="ARBA" id="ARBA00022692"/>
    </source>
</evidence>
<feature type="transmembrane region" description="Helical" evidence="5">
    <location>
        <begin position="309"/>
        <end position="327"/>
    </location>
</feature>
<dbReference type="NCBIfam" id="NF002971">
    <property type="entry name" value="PRK03655.1"/>
    <property type="match status" value="1"/>
</dbReference>
<feature type="transmembrane region" description="Helical" evidence="5">
    <location>
        <begin position="63"/>
        <end position="83"/>
    </location>
</feature>
<evidence type="ECO:0000256" key="4">
    <source>
        <dbReference type="ARBA" id="ARBA00023136"/>
    </source>
</evidence>
<feature type="transmembrane region" description="Helical" evidence="5">
    <location>
        <begin position="129"/>
        <end position="146"/>
    </location>
</feature>
<evidence type="ECO:0000256" key="1">
    <source>
        <dbReference type="ARBA" id="ARBA00004141"/>
    </source>
</evidence>
<dbReference type="RefSeq" id="WP_141893061.1">
    <property type="nucleotide sequence ID" value="NZ_BAABLH010000007.1"/>
</dbReference>
<dbReference type="AlphaFoldDB" id="A0A543FLS9"/>
<feature type="transmembrane region" description="Helical" evidence="5">
    <location>
        <begin position="103"/>
        <end position="123"/>
    </location>
</feature>
<gene>
    <name evidence="6" type="ORF">FB391_0913</name>
</gene>
<dbReference type="GO" id="GO:0005886">
    <property type="term" value="C:plasma membrane"/>
    <property type="evidence" value="ECO:0007669"/>
    <property type="project" value="TreeGrafter"/>
</dbReference>
<reference evidence="6 7" key="1">
    <citation type="submission" date="2019-06" db="EMBL/GenBank/DDBJ databases">
        <title>Sequencing the genomes of 1000 actinobacteria strains.</title>
        <authorList>
            <person name="Klenk H.-P."/>
        </authorList>
    </citation>
    <scope>NUCLEOTIDE SEQUENCE [LARGE SCALE GENOMIC DNA]</scope>
    <source>
        <strain evidence="6 7">DSM 105492</strain>
    </source>
</reference>
<dbReference type="EMBL" id="VFPE01000001">
    <property type="protein sequence ID" value="TQM34624.1"/>
    <property type="molecule type" value="Genomic_DNA"/>
</dbReference>
<feature type="transmembrane region" description="Helical" evidence="5">
    <location>
        <begin position="12"/>
        <end position="36"/>
    </location>
</feature>
<dbReference type="Gene3D" id="1.10.3080.10">
    <property type="entry name" value="Clc chloride channel"/>
    <property type="match status" value="1"/>
</dbReference>
<feature type="transmembrane region" description="Helical" evidence="5">
    <location>
        <begin position="229"/>
        <end position="251"/>
    </location>
</feature>
<keyword evidence="2 5" id="KW-0812">Transmembrane</keyword>
<keyword evidence="4 5" id="KW-0472">Membrane</keyword>
<comment type="subcellular location">
    <subcellularLocation>
        <location evidence="1">Membrane</location>
        <topology evidence="1">Multi-pass membrane protein</topology>
    </subcellularLocation>
</comment>
<proteinExistence type="predicted"/>
<dbReference type="PANTHER" id="PTHR43427:SF9">
    <property type="entry name" value="ION-TRANSPORT PROTEIN YFEO-RELATED"/>
    <property type="match status" value="1"/>
</dbReference>
<dbReference type="InterPro" id="IPR001807">
    <property type="entry name" value="ClC"/>
</dbReference>
<evidence type="ECO:0000256" key="3">
    <source>
        <dbReference type="ARBA" id="ARBA00022989"/>
    </source>
</evidence>
<evidence type="ECO:0000313" key="6">
    <source>
        <dbReference type="EMBL" id="TQM34624.1"/>
    </source>
</evidence>